<accession>A0ABX6HEY3</accession>
<feature type="transmembrane region" description="Helical" evidence="2">
    <location>
        <begin position="460"/>
        <end position="481"/>
    </location>
</feature>
<evidence type="ECO:0000313" key="3">
    <source>
        <dbReference type="EMBL" id="QHF03889.1"/>
    </source>
</evidence>
<sequence length="527" mass="57135">MSKLELFKKQQALKSAVGGRPLIHNAAAPEAVAELLSAEADVSRLTSMSFLSALSLETSDNSAEADQLLKDLEAGFDSARLEDMLSKCQRDVIGAIAGPLGLGKVIAVHDKVGGNVTTIHNAEQKIYAQTEDEYRRTDYTGSRNSDGKRFEGQGKKSVGSTFTKSQLDQDAYLTDGYTGERIKASDSSPDHVIANSAFHKSGGYMLSDTEKADFATDTDNMVSTARSINQSMRDHDKPEWADRKSDGRTVTNEVEFKIKREQFDAAVAKGKATAEKHAPSLAEKSAFYAKNAAVTGVNEGLKMGTQQAFGILMVEIFSSSFEEIKDLYQNGKQKDSVLDELTLRLRSVGDKVAAKWENLIVGFSGGFISGFVSNAVTMLINMFVTTGKRAVRMIREGVFSLLKALKVMVFPPEGLTFDQVAHEAMKLLAVGGVVIGGVVLEEMVEKLILSVPMFVPIASILTAVLVGALTAFCMIFVCYLIDKMDLLGVIRGERSKAVVAGLNARIDENVEGAFAIIQDIEMYMIKA</sequence>
<proteinExistence type="predicted"/>
<dbReference type="RefSeq" id="WP_024686557.1">
    <property type="nucleotide sequence ID" value="NZ_CP047265.1"/>
</dbReference>
<gene>
    <name evidence="3" type="ORF">N015_16305</name>
</gene>
<evidence type="ECO:0000256" key="2">
    <source>
        <dbReference type="SAM" id="Phobius"/>
    </source>
</evidence>
<feature type="region of interest" description="Disordered" evidence="1">
    <location>
        <begin position="137"/>
        <end position="161"/>
    </location>
</feature>
<keyword evidence="2" id="KW-0812">Transmembrane</keyword>
<dbReference type="EMBL" id="CP047265">
    <property type="protein sequence ID" value="QHF03889.1"/>
    <property type="molecule type" value="Genomic_DNA"/>
</dbReference>
<evidence type="ECO:0000313" key="4">
    <source>
        <dbReference type="Proteomes" id="UP000464644"/>
    </source>
</evidence>
<keyword evidence="4" id="KW-1185">Reference proteome</keyword>
<organism evidence="3 4">
    <name type="scientific">Pseudomonas asturiensis</name>
    <dbReference type="NCBI Taxonomy" id="1190415"/>
    <lineage>
        <taxon>Bacteria</taxon>
        <taxon>Pseudomonadati</taxon>
        <taxon>Pseudomonadota</taxon>
        <taxon>Gammaproteobacteria</taxon>
        <taxon>Pseudomonadales</taxon>
        <taxon>Pseudomonadaceae</taxon>
        <taxon>Pseudomonas</taxon>
    </lineage>
</organism>
<evidence type="ECO:0000256" key="1">
    <source>
        <dbReference type="SAM" id="MobiDB-lite"/>
    </source>
</evidence>
<reference evidence="3 4" key="1">
    <citation type="journal article" date="2014" name="Genome Announc.">
        <title>Draft Genome Sequences of a Phylogenetically Diverse Suite of Pseudomonas syringae Strains from Multiple Source Populations.</title>
        <authorList>
            <person name="Baltrus D.A."/>
            <person name="Yourstone S."/>
            <person name="Lind A."/>
            <person name="Guilbaud C."/>
            <person name="Sands D.C."/>
            <person name="Jones C.D."/>
            <person name="Morris C.E."/>
            <person name="Dangl J.L."/>
        </authorList>
    </citation>
    <scope>NUCLEOTIDE SEQUENCE [LARGE SCALE GENOMIC DNA]</scope>
    <source>
        <strain evidence="3 4">CC1524</strain>
    </source>
</reference>
<feature type="transmembrane region" description="Helical" evidence="2">
    <location>
        <begin position="424"/>
        <end position="440"/>
    </location>
</feature>
<dbReference type="Proteomes" id="UP000464644">
    <property type="component" value="Chromosome"/>
</dbReference>
<feature type="compositionally biased region" description="Basic and acidic residues" evidence="1">
    <location>
        <begin position="145"/>
        <end position="154"/>
    </location>
</feature>
<keyword evidence="2" id="KW-0472">Membrane</keyword>
<protein>
    <recommendedName>
        <fullName evidence="5">Lactate permease</fullName>
    </recommendedName>
</protein>
<keyword evidence="2" id="KW-1133">Transmembrane helix</keyword>
<name>A0ABX6HEY3_9PSED</name>
<feature type="transmembrane region" description="Helical" evidence="2">
    <location>
        <begin position="359"/>
        <end position="384"/>
    </location>
</feature>
<evidence type="ECO:0008006" key="5">
    <source>
        <dbReference type="Google" id="ProtNLM"/>
    </source>
</evidence>